<reference evidence="2" key="1">
    <citation type="submission" date="2017-06" db="EMBL/GenBank/DDBJ databases">
        <title>Capnocytophaga spp. assemblies.</title>
        <authorList>
            <person name="Gulvik C.A."/>
        </authorList>
    </citation>
    <scope>NUCLEOTIDE SEQUENCE [LARGE SCALE GENOMIC DNA]</scope>
    <source>
        <strain evidence="2">H2177</strain>
    </source>
</reference>
<evidence type="ECO:0000313" key="2">
    <source>
        <dbReference type="Proteomes" id="UP000217348"/>
    </source>
</evidence>
<sequence length="60" mass="7015">MNHLFLFFCLETKESKIQDFGYYAKNQFISLKISNLANAQTIEIFYVPFIDFLNASSPRS</sequence>
<accession>A0A250G0A3</accession>
<dbReference type="Proteomes" id="UP000217348">
    <property type="component" value="Chromosome"/>
</dbReference>
<name>A0A250G0A3_9FLAO</name>
<gene>
    <name evidence="1" type="ORF">CGC58_10315</name>
</gene>
<organism evidence="1 2">
    <name type="scientific">Capnocytophaga stomatis</name>
    <dbReference type="NCBI Taxonomy" id="1848904"/>
    <lineage>
        <taxon>Bacteria</taxon>
        <taxon>Pseudomonadati</taxon>
        <taxon>Bacteroidota</taxon>
        <taxon>Flavobacteriia</taxon>
        <taxon>Flavobacteriales</taxon>
        <taxon>Flavobacteriaceae</taxon>
        <taxon>Capnocytophaga</taxon>
    </lineage>
</organism>
<proteinExistence type="predicted"/>
<dbReference type="EMBL" id="CP022387">
    <property type="protein sequence ID" value="ATA90671.1"/>
    <property type="molecule type" value="Genomic_DNA"/>
</dbReference>
<dbReference type="AlphaFoldDB" id="A0A250G0A3"/>
<dbReference type="KEGG" id="csto:CGC58_10315"/>
<evidence type="ECO:0000313" key="1">
    <source>
        <dbReference type="EMBL" id="ATA90671.1"/>
    </source>
</evidence>
<protein>
    <submittedName>
        <fullName evidence="1">Uncharacterized protein</fullName>
    </submittedName>
</protein>